<dbReference type="Proteomes" id="UP000035709">
    <property type="component" value="Chromosome"/>
</dbReference>
<sequence length="53" mass="6161">MVKITEPFADILKEELKDPKFKKEYEADKHKLESEVASMHARKISGPCHYADK</sequence>
<dbReference type="AlphaFoldDB" id="A0A0D6A644"/>
<name>A0A0D6A644_9LACO</name>
<evidence type="ECO:0000313" key="1">
    <source>
        <dbReference type="EMBL" id="BAQ57920.1"/>
    </source>
</evidence>
<dbReference type="RefSeq" id="WP_172644297.1">
    <property type="nucleotide sequence ID" value="NZ_AP014808.1"/>
</dbReference>
<gene>
    <name evidence="1" type="ORF">LBAT_1531</name>
</gene>
<dbReference type="PATRIC" id="fig|1600.4.peg.1562"/>
<organism evidence="1 2">
    <name type="scientific">Lactobacillus acetotolerans</name>
    <dbReference type="NCBI Taxonomy" id="1600"/>
    <lineage>
        <taxon>Bacteria</taxon>
        <taxon>Bacillati</taxon>
        <taxon>Bacillota</taxon>
        <taxon>Bacilli</taxon>
        <taxon>Lactobacillales</taxon>
        <taxon>Lactobacillaceae</taxon>
        <taxon>Lactobacillus</taxon>
    </lineage>
</organism>
<keyword evidence="2" id="KW-1185">Reference proteome</keyword>
<accession>A0A0D6A644</accession>
<evidence type="ECO:0000313" key="2">
    <source>
        <dbReference type="Proteomes" id="UP000035709"/>
    </source>
</evidence>
<reference evidence="1 2" key="1">
    <citation type="submission" date="2015-03" db="EMBL/GenBank/DDBJ databases">
        <title>Complete genome sequence of Lactobacillus acetotolerans NBRC 13120.</title>
        <authorList>
            <person name="Toh H."/>
            <person name="Morita H."/>
            <person name="Fujita N."/>
        </authorList>
    </citation>
    <scope>NUCLEOTIDE SEQUENCE [LARGE SCALE GENOMIC DNA]</scope>
    <source>
        <strain evidence="1 2">NBRC 13120</strain>
    </source>
</reference>
<protein>
    <submittedName>
        <fullName evidence="1">Uncharacterized protein</fullName>
    </submittedName>
</protein>
<dbReference type="KEGG" id="lae:LBAT_1531"/>
<proteinExistence type="predicted"/>
<dbReference type="EMBL" id="AP014808">
    <property type="protein sequence ID" value="BAQ57920.1"/>
    <property type="molecule type" value="Genomic_DNA"/>
</dbReference>